<comment type="caution">
    <text evidence="3">The sequence shown here is derived from an EMBL/GenBank/DDBJ whole genome shotgun (WGS) entry which is preliminary data.</text>
</comment>
<dbReference type="EMBL" id="CAJNOC010003270">
    <property type="protein sequence ID" value="CAF0975349.1"/>
    <property type="molecule type" value="Genomic_DNA"/>
</dbReference>
<keyword evidence="4" id="KW-1185">Reference proteome</keyword>
<keyword evidence="1" id="KW-0479">Metal-binding</keyword>
<evidence type="ECO:0000256" key="1">
    <source>
        <dbReference type="PROSITE-ProRule" id="PRU00047"/>
    </source>
</evidence>
<dbReference type="InterPro" id="IPR036875">
    <property type="entry name" value="Znf_CCHC_sf"/>
</dbReference>
<protein>
    <recommendedName>
        <fullName evidence="2">CCHC-type domain-containing protein</fullName>
    </recommendedName>
</protein>
<dbReference type="Proteomes" id="UP000663879">
    <property type="component" value="Unassembled WGS sequence"/>
</dbReference>
<dbReference type="SUPFAM" id="SSF57756">
    <property type="entry name" value="Retrovirus zinc finger-like domains"/>
    <property type="match status" value="1"/>
</dbReference>
<dbReference type="GO" id="GO:0008270">
    <property type="term" value="F:zinc ion binding"/>
    <property type="evidence" value="ECO:0007669"/>
    <property type="project" value="UniProtKB-KW"/>
</dbReference>
<reference evidence="3" key="1">
    <citation type="submission" date="2021-02" db="EMBL/GenBank/DDBJ databases">
        <authorList>
            <person name="Nowell W R."/>
        </authorList>
    </citation>
    <scope>NUCLEOTIDE SEQUENCE</scope>
    <source>
        <strain evidence="3">Ploen Becks lab</strain>
    </source>
</reference>
<dbReference type="Pfam" id="PF00098">
    <property type="entry name" value="zf-CCHC"/>
    <property type="match status" value="1"/>
</dbReference>
<feature type="domain" description="CCHC-type" evidence="2">
    <location>
        <begin position="137"/>
        <end position="152"/>
    </location>
</feature>
<evidence type="ECO:0000259" key="2">
    <source>
        <dbReference type="PROSITE" id="PS50158"/>
    </source>
</evidence>
<keyword evidence="1" id="KW-0863">Zinc-finger</keyword>
<dbReference type="GO" id="GO:0003676">
    <property type="term" value="F:nucleic acid binding"/>
    <property type="evidence" value="ECO:0007669"/>
    <property type="project" value="InterPro"/>
</dbReference>
<evidence type="ECO:0000313" key="3">
    <source>
        <dbReference type="EMBL" id="CAF0975349.1"/>
    </source>
</evidence>
<name>A0A814F3D1_9BILA</name>
<gene>
    <name evidence="3" type="ORF">OXX778_LOCUS15140</name>
</gene>
<keyword evidence="1" id="KW-0862">Zinc</keyword>
<evidence type="ECO:0000313" key="4">
    <source>
        <dbReference type="Proteomes" id="UP000663879"/>
    </source>
</evidence>
<dbReference type="InterPro" id="IPR001878">
    <property type="entry name" value="Znf_CCHC"/>
</dbReference>
<dbReference type="Gene3D" id="4.10.60.10">
    <property type="entry name" value="Zinc finger, CCHC-type"/>
    <property type="match status" value="1"/>
</dbReference>
<dbReference type="AlphaFoldDB" id="A0A814F3D1"/>
<accession>A0A814F3D1</accession>
<dbReference type="PROSITE" id="PS50158">
    <property type="entry name" value="ZF_CCHC"/>
    <property type="match status" value="1"/>
</dbReference>
<proteinExistence type="predicted"/>
<sequence>MVKVKNKDESLNRNGTLIINDNSGKVMLNLVVIKSQMYLVAVKDVSIGISLSRNPTMVQQCIDENKLMEIKRKQRTYDNTPTNVIIAYAKDETIFINLKLNDKIYSCEPWIFRPPQCGKCGIMGHKIIECEKISQTCLRCNEDGHQAKNCKKNLKCILCSRRHVSYSKSCLTIKNELKKCNKTYFKMD</sequence>
<dbReference type="SMART" id="SM00343">
    <property type="entry name" value="ZnF_C2HC"/>
    <property type="match status" value="2"/>
</dbReference>
<organism evidence="3 4">
    <name type="scientific">Brachionus calyciflorus</name>
    <dbReference type="NCBI Taxonomy" id="104777"/>
    <lineage>
        <taxon>Eukaryota</taxon>
        <taxon>Metazoa</taxon>
        <taxon>Spiralia</taxon>
        <taxon>Gnathifera</taxon>
        <taxon>Rotifera</taxon>
        <taxon>Eurotatoria</taxon>
        <taxon>Monogononta</taxon>
        <taxon>Pseudotrocha</taxon>
        <taxon>Ploima</taxon>
        <taxon>Brachionidae</taxon>
        <taxon>Brachionus</taxon>
    </lineage>
</organism>